<dbReference type="EMBL" id="CP002456">
    <property type="protein sequence ID" value="ADU92375.1"/>
    <property type="molecule type" value="Genomic_DNA"/>
</dbReference>
<dbReference type="KEGG" id="teq:TEQUI_1461"/>
<sequence length="159" mass="18335">MKLRKDSKNAILIIIFLVTGLEFYLSGPDETPEPQPIQTHVSTDKNINSVTRDSLTNVTETFVLSENGYNFEGFIKGISYSSFSFFMELNETIQIDLEAHKDLEMMLYGTKTYSLKTKDKFVAPEPGIYELRIFFKPNIEFNLSPNRSESFKLKIKKLK</sequence>
<protein>
    <submittedName>
        <fullName evidence="1">Uncharacterized protein</fullName>
    </submittedName>
</protein>
<dbReference type="Proteomes" id="UP000007472">
    <property type="component" value="Chromosome"/>
</dbReference>
<gene>
    <name evidence="1" type="ordered locus">TEQUI_1461</name>
</gene>
<evidence type="ECO:0000313" key="2">
    <source>
        <dbReference type="Proteomes" id="UP000007472"/>
    </source>
</evidence>
<organism evidence="1 2">
    <name type="scientific">Taylorella equigenitalis (strain MCE9)</name>
    <dbReference type="NCBI Taxonomy" id="937774"/>
    <lineage>
        <taxon>Bacteria</taxon>
        <taxon>Pseudomonadati</taxon>
        <taxon>Pseudomonadota</taxon>
        <taxon>Betaproteobacteria</taxon>
        <taxon>Burkholderiales</taxon>
        <taxon>Alcaligenaceae</taxon>
        <taxon>Taylorella</taxon>
    </lineage>
</organism>
<proteinExistence type="predicted"/>
<name>A0A654KIZ7_TAYEM</name>
<evidence type="ECO:0000313" key="1">
    <source>
        <dbReference type="EMBL" id="ADU92375.1"/>
    </source>
</evidence>
<accession>A0A654KIZ7</accession>
<dbReference type="AlphaFoldDB" id="A0A654KIZ7"/>
<reference evidence="1 2" key="1">
    <citation type="journal article" date="2011" name="J. Bacteriol.">
        <title>Genome sequence of Taylorella equigenitalis MCE9, the causative agent of contagious equine metritis.</title>
        <authorList>
            <person name="Hebert L."/>
            <person name="Moumen B."/>
            <person name="Duquesne F."/>
            <person name="Breuil M.F."/>
            <person name="Laugier C."/>
            <person name="Batto J.M."/>
            <person name="Renault P."/>
            <person name="Petry S."/>
        </authorList>
    </citation>
    <scope>NUCLEOTIDE SEQUENCE [LARGE SCALE GENOMIC DNA]</scope>
    <source>
        <strain evidence="1 2">MCE9</strain>
    </source>
</reference>